<dbReference type="PANTHER" id="PTHR24104">
    <property type="entry name" value="E3 UBIQUITIN-PROTEIN LIGASE NHLRC1-RELATED"/>
    <property type="match status" value="1"/>
</dbReference>
<dbReference type="eggNOG" id="arCOG03563">
    <property type="taxonomic scope" value="Archaea"/>
</dbReference>
<dbReference type="Gene3D" id="2.120.10.30">
    <property type="entry name" value="TolB, C-terminal domain"/>
    <property type="match status" value="3"/>
</dbReference>
<dbReference type="InterPro" id="IPR022409">
    <property type="entry name" value="PKD/Chitinase_dom"/>
</dbReference>
<evidence type="ECO:0000313" key="3">
    <source>
        <dbReference type="EMBL" id="ACL16750.1"/>
    </source>
</evidence>
<dbReference type="InterPro" id="IPR001258">
    <property type="entry name" value="NHL_repeat"/>
</dbReference>
<evidence type="ECO:0000259" key="2">
    <source>
        <dbReference type="PROSITE" id="PS50093"/>
    </source>
</evidence>
<dbReference type="STRING" id="521011.Mpal_1421"/>
<dbReference type="GeneID" id="25394150"/>
<gene>
    <name evidence="3" type="ordered locus">Mpal_1421</name>
</gene>
<sequence precursor="true">MKSSYSLYIICVLFLLCSSVQVVSAEGGYAYATQWGSSGSGDEQFSSPSGVAVDSVGNVYVADVGNNRIQKFTSTGTFIKKWGSSGSGDGQFSSPSGVAVDSAGNVYVADTGNNRIQKFTSMGIFIKQWGSSGSGNGQFFSSPFGVAVDNAGNVYVADTGNNRIQKFTSDGAFVTNWWVNEPNGPDGVTVDSAGNVYVVDVSYIDRVQKFTSSGTFIAKFGSDYIHDSAMSYHTSVAVDNAGNVYFRGPVSGIQKFSSTGAPITKWGNYGSGMYYGPGDVAVDSTGNVYVSDTQNAQIVKFTPDIPLIPGFTATPTTGAAPLTVQFTDTTTGRPTSWYWNFGDGYASGAQNPSHLYSTAGTYSVTLTATNAVSGSKSITKTGYITVTEAPAITPVADFTATPSNGAAPLAIQFTDRSTNAKQWSWTFGDGTTSTEQHPSHTYTTAGTYTVVLTVRNAAGQSNTKTQTNLISVTSPVSETPAADFTATPTSGTGPLTVRFTDTSTGVPTGWYWFFGDGYCAFEKNPSHIFAQAGTYTVQLYTFNANGNSLKTKTDYITVSAVGGLNASFAATPTSGTAPLNVQFTDTSTGGATFWSWNFGDGAASTDQSPSHTYSLAGTYTTSLTVRNSSGLTSIKEGTITVTAPQQTLQAAFTINTQTVIAGQTTVTGIDTSTGSPATWYWDFGDGYASSARNINHVYTTAGSYTLSLTVTSGSQTSTTSKTITVTGESVITPLANFTVTPQGGVGSMGILVLDTSVNVTSVLYDLGDGTTTTYSNFRYTYWQPGTYTIKQTATSATGSSIKTITVTVPATNSPVSPTVTMTMTPTVSPTGTVSVTLTPTPTDQPQTRAASFNVSPTSGKRSFTTALIDTTTGGNPVSWKWTCGNGQSFSGKSVGLNRIWYNNAGTYTIILTVTDQDGSTRTATHTVTVL</sequence>
<dbReference type="KEGG" id="mpl:Mpal_1421"/>
<dbReference type="CDD" id="cd00146">
    <property type="entry name" value="PKD"/>
    <property type="match status" value="6"/>
</dbReference>
<feature type="domain" description="PKD" evidence="2">
    <location>
        <begin position="307"/>
        <end position="391"/>
    </location>
</feature>
<accession>B8GI10</accession>
<dbReference type="AlphaFoldDB" id="B8GI10"/>
<dbReference type="InterPro" id="IPR000601">
    <property type="entry name" value="PKD_dom"/>
</dbReference>
<dbReference type="CDD" id="cd14955">
    <property type="entry name" value="NHL_like_4"/>
    <property type="match status" value="1"/>
</dbReference>
<dbReference type="OrthoDB" id="103676at2157"/>
<dbReference type="InterPro" id="IPR035986">
    <property type="entry name" value="PKD_dom_sf"/>
</dbReference>
<feature type="domain" description="PKD" evidence="2">
    <location>
        <begin position="480"/>
        <end position="563"/>
    </location>
</feature>
<dbReference type="PANTHER" id="PTHR24104:SF25">
    <property type="entry name" value="PROTEIN LIN-41"/>
    <property type="match status" value="1"/>
</dbReference>
<protein>
    <submittedName>
        <fullName evidence="3">NHL repeat containing protein</fullName>
    </submittedName>
</protein>
<evidence type="ECO:0000256" key="1">
    <source>
        <dbReference type="ARBA" id="ARBA00022737"/>
    </source>
</evidence>
<dbReference type="EMBL" id="CP001338">
    <property type="protein sequence ID" value="ACL16750.1"/>
    <property type="molecule type" value="Genomic_DNA"/>
</dbReference>
<dbReference type="RefSeq" id="WP_012618069.1">
    <property type="nucleotide sequence ID" value="NC_011832.1"/>
</dbReference>
<dbReference type="InterPro" id="IPR050952">
    <property type="entry name" value="TRIM-NHL_E3_ligases"/>
</dbReference>
<feature type="domain" description="PKD" evidence="2">
    <location>
        <begin position="423"/>
        <end position="477"/>
    </location>
</feature>
<dbReference type="SUPFAM" id="SSF63829">
    <property type="entry name" value="Calcium-dependent phosphotriesterase"/>
    <property type="match status" value="1"/>
</dbReference>
<dbReference type="PROSITE" id="PS50093">
    <property type="entry name" value="PKD"/>
    <property type="match status" value="7"/>
</dbReference>
<dbReference type="HOGENOM" id="CLU_314418_0_0_2"/>
<evidence type="ECO:0000313" key="4">
    <source>
        <dbReference type="Proteomes" id="UP000002457"/>
    </source>
</evidence>
<feature type="domain" description="PKD" evidence="2">
    <location>
        <begin position="564"/>
        <end position="648"/>
    </location>
</feature>
<feature type="domain" description="PKD" evidence="2">
    <location>
        <begin position="848"/>
        <end position="930"/>
    </location>
</feature>
<name>B8GI10_METPE</name>
<proteinExistence type="predicted"/>
<dbReference type="InterPro" id="IPR011042">
    <property type="entry name" value="6-blade_b-propeller_TolB-like"/>
</dbReference>
<dbReference type="Pfam" id="PF18911">
    <property type="entry name" value="PKD_4"/>
    <property type="match status" value="7"/>
</dbReference>
<organism evidence="3 4">
    <name type="scientific">Methanosphaerula palustris (strain ATCC BAA-1556 / DSM 19958 / E1-9c)</name>
    <dbReference type="NCBI Taxonomy" id="521011"/>
    <lineage>
        <taxon>Archaea</taxon>
        <taxon>Methanobacteriati</taxon>
        <taxon>Methanobacteriota</taxon>
        <taxon>Stenosarchaea group</taxon>
        <taxon>Methanomicrobia</taxon>
        <taxon>Methanomicrobiales</taxon>
        <taxon>Methanoregulaceae</taxon>
        <taxon>Methanosphaerula</taxon>
    </lineage>
</organism>
<dbReference type="FunFam" id="2.60.40.10:FF:000270">
    <property type="entry name" value="Cell surface protein"/>
    <property type="match status" value="4"/>
</dbReference>
<dbReference type="PROSITE" id="PS51125">
    <property type="entry name" value="NHL"/>
    <property type="match status" value="5"/>
</dbReference>
<dbReference type="Proteomes" id="UP000002457">
    <property type="component" value="Chromosome"/>
</dbReference>
<feature type="domain" description="PKD" evidence="2">
    <location>
        <begin position="665"/>
        <end position="726"/>
    </location>
</feature>
<feature type="domain" description="PKD" evidence="2">
    <location>
        <begin position="764"/>
        <end position="815"/>
    </location>
</feature>
<reference evidence="3 4" key="1">
    <citation type="journal article" date="2015" name="Genome Announc.">
        <title>Complete Genome Sequence of Methanosphaerula palustris E1-9CT, a Hydrogenotrophic Methanogen Isolated from a Minerotrophic Fen Peatland.</title>
        <authorList>
            <person name="Cadillo-Quiroz H."/>
            <person name="Browne P."/>
            <person name="Kyrpides N."/>
            <person name="Woyke T."/>
            <person name="Goodwin L."/>
            <person name="Detter C."/>
            <person name="Yavitt J.B."/>
            <person name="Zinder S.H."/>
        </authorList>
    </citation>
    <scope>NUCLEOTIDE SEQUENCE [LARGE SCALE GENOMIC DNA]</scope>
    <source>
        <strain evidence="4">ATCC BAA-1556 / DSM 19958 / E1-9c</strain>
    </source>
</reference>
<keyword evidence="4" id="KW-1185">Reference proteome</keyword>
<dbReference type="SUPFAM" id="SSF49299">
    <property type="entry name" value="PKD domain"/>
    <property type="match status" value="7"/>
</dbReference>
<dbReference type="SMART" id="SM00089">
    <property type="entry name" value="PKD"/>
    <property type="match status" value="7"/>
</dbReference>
<dbReference type="eggNOG" id="arCOG02508">
    <property type="taxonomic scope" value="Archaea"/>
</dbReference>
<dbReference type="InterPro" id="IPR013783">
    <property type="entry name" value="Ig-like_fold"/>
</dbReference>
<dbReference type="Pfam" id="PF01436">
    <property type="entry name" value="NHL"/>
    <property type="match status" value="4"/>
</dbReference>
<dbReference type="GO" id="GO:0008270">
    <property type="term" value="F:zinc ion binding"/>
    <property type="evidence" value="ECO:0007669"/>
    <property type="project" value="UniProtKB-KW"/>
</dbReference>
<keyword evidence="1" id="KW-0677">Repeat</keyword>
<dbReference type="Gene3D" id="2.60.40.10">
    <property type="entry name" value="Immunoglobulins"/>
    <property type="match status" value="7"/>
</dbReference>